<feature type="transmembrane region" description="Helical" evidence="1">
    <location>
        <begin position="531"/>
        <end position="554"/>
    </location>
</feature>
<feature type="transmembrane region" description="Helical" evidence="1">
    <location>
        <begin position="495"/>
        <end position="519"/>
    </location>
</feature>
<keyword evidence="4" id="KW-0378">Hydrolase</keyword>
<dbReference type="InterPro" id="IPR050491">
    <property type="entry name" value="AmpC-like"/>
</dbReference>
<reference evidence="4 5" key="1">
    <citation type="submission" date="2018-12" db="EMBL/GenBank/DDBJ databases">
        <authorList>
            <person name="Feng G."/>
            <person name="Zhu H."/>
        </authorList>
    </citation>
    <scope>NUCLEOTIDE SEQUENCE [LARGE SCALE GENOMIC DNA]</scope>
    <source>
        <strain evidence="4 5">LMG 26000</strain>
    </source>
</reference>
<dbReference type="InterPro" id="IPR001466">
    <property type="entry name" value="Beta-lactam-related"/>
</dbReference>
<protein>
    <submittedName>
        <fullName evidence="4">Class A beta-lactamase-related serine hydrolase</fullName>
    </submittedName>
</protein>
<evidence type="ECO:0000313" key="5">
    <source>
        <dbReference type="Proteomes" id="UP000270291"/>
    </source>
</evidence>
<feature type="domain" description="Beta-lactamase-related" evidence="3">
    <location>
        <begin position="40"/>
        <end position="364"/>
    </location>
</feature>
<keyword evidence="1" id="KW-1133">Transmembrane helix</keyword>
<dbReference type="RefSeq" id="WP_125437283.1">
    <property type="nucleotide sequence ID" value="NZ_RWIU01000003.1"/>
</dbReference>
<feature type="transmembrane region" description="Helical" evidence="1">
    <location>
        <begin position="566"/>
        <end position="586"/>
    </location>
</feature>
<proteinExistence type="predicted"/>
<dbReference type="GO" id="GO:0016787">
    <property type="term" value="F:hydrolase activity"/>
    <property type="evidence" value="ECO:0007669"/>
    <property type="project" value="UniProtKB-KW"/>
</dbReference>
<keyword evidence="2" id="KW-0732">Signal</keyword>
<dbReference type="Pfam" id="PF00144">
    <property type="entry name" value="Beta-lactamase"/>
    <property type="match status" value="1"/>
</dbReference>
<name>A0A428KA27_9BACT</name>
<dbReference type="SUPFAM" id="SSF56601">
    <property type="entry name" value="beta-lactamase/transpeptidase-like"/>
    <property type="match status" value="1"/>
</dbReference>
<organism evidence="4 5">
    <name type="scientific">Hymenobacter perfusus</name>
    <dbReference type="NCBI Taxonomy" id="1236770"/>
    <lineage>
        <taxon>Bacteria</taxon>
        <taxon>Pseudomonadati</taxon>
        <taxon>Bacteroidota</taxon>
        <taxon>Cytophagia</taxon>
        <taxon>Cytophagales</taxon>
        <taxon>Hymenobacteraceae</taxon>
        <taxon>Hymenobacter</taxon>
    </lineage>
</organism>
<dbReference type="OrthoDB" id="9793489at2"/>
<sequence>MKKLFLLLALLGVVISATVLRAQHPKPAPHPITTVPQLTDSIQRIMRQEHIPGLLLSLVIHDSVLFEGGLGLADVENRRPVTAHTLFRMGSVTKTFVATGLLQLVEQGKLSLNDEVRKLAPEILIDNPWEATDPVRVVHVLEHTAGFDDMGINHMYNATATDPRGAAAVQVFRRELRCRWRPGERMSYANPGYQLAGYLLEKLSGQPYEQYLSQHLLRPLGMPEATADLRPAANPRLARGYRYADGRYQRIMPLPIYAGPAGSLSASAADMTRWVQFFLHDFRGPNGTALLRPAALHAMETAHTALGARTGVPGGYGLANMAMNPLGKAVFRGHGGSIGGFSSTFAYHRGLGAGYALSSNGDQRTSSIDKLVLEFLLRQVPPPPRPRLVPLDAAAVAPFLGHYQNEAPRQQLLGLRDYLLGDQRLTRRGPLLLLLPLLGQPDTLVPTGPLTFRRPREQFASMVLTHDHDGRRTLVTAKGYFLEASSGWWWLRPALLALSLLLVLTASLAGLVWLVMALRRRLPRAQVLPRLLPLLATTALLVAVAAFASLASHFWDAGHLSLTTGLIGVGPLAFAVFSLAGLLLTLRRFGQFRSRAVAWYLLLTYGALGWLAATLATYGWLSLHLWSV</sequence>
<feature type="signal peptide" evidence="2">
    <location>
        <begin position="1"/>
        <end position="22"/>
    </location>
</feature>
<evidence type="ECO:0000256" key="2">
    <source>
        <dbReference type="SAM" id="SignalP"/>
    </source>
</evidence>
<evidence type="ECO:0000259" key="3">
    <source>
        <dbReference type="Pfam" id="PF00144"/>
    </source>
</evidence>
<feature type="transmembrane region" description="Helical" evidence="1">
    <location>
        <begin position="598"/>
        <end position="621"/>
    </location>
</feature>
<dbReference type="PANTHER" id="PTHR46825:SF9">
    <property type="entry name" value="BETA-LACTAMASE-RELATED DOMAIN-CONTAINING PROTEIN"/>
    <property type="match status" value="1"/>
</dbReference>
<dbReference type="Proteomes" id="UP000270291">
    <property type="component" value="Unassembled WGS sequence"/>
</dbReference>
<keyword evidence="5" id="KW-1185">Reference proteome</keyword>
<dbReference type="PANTHER" id="PTHR46825">
    <property type="entry name" value="D-ALANYL-D-ALANINE-CARBOXYPEPTIDASE/ENDOPEPTIDASE AMPH"/>
    <property type="match status" value="1"/>
</dbReference>
<dbReference type="EMBL" id="RWIU01000003">
    <property type="protein sequence ID" value="RSK43287.1"/>
    <property type="molecule type" value="Genomic_DNA"/>
</dbReference>
<accession>A0A428KA27</accession>
<keyword evidence="1" id="KW-0472">Membrane</keyword>
<evidence type="ECO:0000313" key="4">
    <source>
        <dbReference type="EMBL" id="RSK43287.1"/>
    </source>
</evidence>
<dbReference type="InterPro" id="IPR012338">
    <property type="entry name" value="Beta-lactam/transpept-like"/>
</dbReference>
<gene>
    <name evidence="4" type="ORF">EI293_10265</name>
</gene>
<comment type="caution">
    <text evidence="4">The sequence shown here is derived from an EMBL/GenBank/DDBJ whole genome shotgun (WGS) entry which is preliminary data.</text>
</comment>
<feature type="chain" id="PRO_5019129145" evidence="2">
    <location>
        <begin position="23"/>
        <end position="628"/>
    </location>
</feature>
<keyword evidence="1" id="KW-0812">Transmembrane</keyword>
<evidence type="ECO:0000256" key="1">
    <source>
        <dbReference type="SAM" id="Phobius"/>
    </source>
</evidence>
<dbReference type="Gene3D" id="3.40.710.10">
    <property type="entry name" value="DD-peptidase/beta-lactamase superfamily"/>
    <property type="match status" value="1"/>
</dbReference>
<dbReference type="AlphaFoldDB" id="A0A428KA27"/>